<proteinExistence type="predicted"/>
<dbReference type="PIRSF" id="PIRSF020555">
    <property type="entry name" value="UCP020555"/>
    <property type="match status" value="1"/>
</dbReference>
<evidence type="ECO:0000313" key="3">
    <source>
        <dbReference type="Proteomes" id="UP000028002"/>
    </source>
</evidence>
<name>A0A081RTG2_PHOTE</name>
<protein>
    <recommendedName>
        <fullName evidence="4">Lipoprotein</fullName>
    </recommendedName>
</protein>
<gene>
    <name evidence="2" type="ORF">MEG1DRAFT_03417</name>
</gene>
<dbReference type="RefSeq" id="WP_021323205.1">
    <property type="nucleotide sequence ID" value="NZ_CAWLUD010000062.1"/>
</dbReference>
<organism evidence="2 3">
    <name type="scientific">Photorhabdus temperata subsp. temperata Meg1</name>
    <dbReference type="NCBI Taxonomy" id="1393735"/>
    <lineage>
        <taxon>Bacteria</taxon>
        <taxon>Pseudomonadati</taxon>
        <taxon>Pseudomonadota</taxon>
        <taxon>Gammaproteobacteria</taxon>
        <taxon>Enterobacterales</taxon>
        <taxon>Morganellaceae</taxon>
        <taxon>Photorhabdus</taxon>
    </lineage>
</organism>
<feature type="signal peptide" evidence="1">
    <location>
        <begin position="1"/>
        <end position="17"/>
    </location>
</feature>
<evidence type="ECO:0008006" key="4">
    <source>
        <dbReference type="Google" id="ProtNLM"/>
    </source>
</evidence>
<evidence type="ECO:0000256" key="1">
    <source>
        <dbReference type="SAM" id="SignalP"/>
    </source>
</evidence>
<evidence type="ECO:0000313" key="2">
    <source>
        <dbReference type="EMBL" id="KER01965.1"/>
    </source>
</evidence>
<dbReference type="InterPro" id="IPR014508">
    <property type="entry name" value="UCP020555_TPR-like"/>
</dbReference>
<reference evidence="2 3" key="1">
    <citation type="submission" date="2014-03" db="EMBL/GenBank/DDBJ databases">
        <title>Draft Genome of Photorhabdus temperata Meg1.</title>
        <authorList>
            <person name="Hurst S.G.IV."/>
            <person name="Morris K."/>
            <person name="Thomas K."/>
            <person name="Tisa L.S."/>
        </authorList>
    </citation>
    <scope>NUCLEOTIDE SEQUENCE [LARGE SCALE GENOMIC DNA]</scope>
    <source>
        <strain evidence="2 3">Meg1</strain>
    </source>
</reference>
<dbReference type="AlphaFoldDB" id="A0A081RTG2"/>
<accession>A0A081RTG2</accession>
<dbReference type="Pfam" id="PF16068">
    <property type="entry name" value="DUF4810"/>
    <property type="match status" value="1"/>
</dbReference>
<dbReference type="PATRIC" id="fig|1393735.3.peg.3496"/>
<comment type="caution">
    <text evidence="2">The sequence shown here is derived from an EMBL/GenBank/DDBJ whole genome shotgun (WGS) entry which is preliminary data.</text>
</comment>
<dbReference type="PROSITE" id="PS51257">
    <property type="entry name" value="PROKAR_LIPOPROTEIN"/>
    <property type="match status" value="1"/>
</dbReference>
<keyword evidence="1" id="KW-0732">Signal</keyword>
<sequence>MVLMKKAGLLLAAMALAGCATQPKTIYEWDKYEPTVYQYYQQDKMGFEEQLQALQKVIEKAKAKDKPVPPGLHAQMGLLYSKTGRVSEAFHQFEAEKKLFPESAPFMDFLLSKNKGTMQ</sequence>
<dbReference type="Proteomes" id="UP000028002">
    <property type="component" value="Unassembled WGS sequence"/>
</dbReference>
<dbReference type="EMBL" id="JGVH01000062">
    <property type="protein sequence ID" value="KER01965.1"/>
    <property type="molecule type" value="Genomic_DNA"/>
</dbReference>
<feature type="chain" id="PRO_5001763517" description="Lipoprotein" evidence="1">
    <location>
        <begin position="18"/>
        <end position="119"/>
    </location>
</feature>